<dbReference type="Pfam" id="PF00852">
    <property type="entry name" value="Glyco_transf_10"/>
    <property type="match status" value="1"/>
</dbReference>
<sequence>IVMTAHRPSNVENQENLKEICLALIELSEFSIVFSVHPRTKKSLEESKLIKELEKFPNMLDIFGRGYNEIESKLTGLADYMFHIVIENSKKDYWFTEKLIDCFVTGTVPLYWGCPSIGEFFDKKGIITFHTKKQLYEIVNNLSQNLYEDILPFIKRNFEEAKKYILAEDWLYLNKKYIFE</sequence>
<comment type="caution">
    <text evidence="2">The sequence shown here is derived from an EMBL/GenBank/DDBJ whole genome shotgun (WGS) entry which is preliminary data.</text>
</comment>
<protein>
    <recommendedName>
        <fullName evidence="1">Fucosyltransferase C-terminal domain-containing protein</fullName>
    </recommendedName>
</protein>
<dbReference type="InterPro" id="IPR055270">
    <property type="entry name" value="Glyco_tran_10_C"/>
</dbReference>
<reference evidence="2" key="1">
    <citation type="journal article" date="2014" name="Front. Microbiol.">
        <title>High frequency of phylogenetically diverse reductive dehalogenase-homologous genes in deep subseafloor sedimentary metagenomes.</title>
        <authorList>
            <person name="Kawai M."/>
            <person name="Futagami T."/>
            <person name="Toyoda A."/>
            <person name="Takaki Y."/>
            <person name="Nishi S."/>
            <person name="Hori S."/>
            <person name="Arai W."/>
            <person name="Tsubouchi T."/>
            <person name="Morono Y."/>
            <person name="Uchiyama I."/>
            <person name="Ito T."/>
            <person name="Fujiyama A."/>
            <person name="Inagaki F."/>
            <person name="Takami H."/>
        </authorList>
    </citation>
    <scope>NUCLEOTIDE SEQUENCE</scope>
    <source>
        <strain evidence="2">Expedition CK06-06</strain>
    </source>
</reference>
<feature type="non-terminal residue" evidence="2">
    <location>
        <position position="1"/>
    </location>
</feature>
<evidence type="ECO:0000259" key="1">
    <source>
        <dbReference type="Pfam" id="PF00852"/>
    </source>
</evidence>
<dbReference type="InterPro" id="IPR038577">
    <property type="entry name" value="GT10-like_C_sf"/>
</dbReference>
<evidence type="ECO:0000313" key="2">
    <source>
        <dbReference type="EMBL" id="GAI27598.1"/>
    </source>
</evidence>
<dbReference type="Gene3D" id="3.40.50.11660">
    <property type="entry name" value="Glycosyl transferase family 10, C-terminal domain"/>
    <property type="match status" value="1"/>
</dbReference>
<gene>
    <name evidence="2" type="ORF">S06H3_26258</name>
</gene>
<organism evidence="2">
    <name type="scientific">marine sediment metagenome</name>
    <dbReference type="NCBI Taxonomy" id="412755"/>
    <lineage>
        <taxon>unclassified sequences</taxon>
        <taxon>metagenomes</taxon>
        <taxon>ecological metagenomes</taxon>
    </lineage>
</organism>
<feature type="domain" description="Fucosyltransferase C-terminal" evidence="1">
    <location>
        <begin position="40"/>
        <end position="145"/>
    </location>
</feature>
<accession>X1M8J0</accession>
<name>X1M8J0_9ZZZZ</name>
<dbReference type="EMBL" id="BARV01015163">
    <property type="protein sequence ID" value="GAI27598.1"/>
    <property type="molecule type" value="Genomic_DNA"/>
</dbReference>
<dbReference type="SUPFAM" id="SSF53756">
    <property type="entry name" value="UDP-Glycosyltransferase/glycogen phosphorylase"/>
    <property type="match status" value="1"/>
</dbReference>
<proteinExistence type="predicted"/>
<dbReference type="AlphaFoldDB" id="X1M8J0"/>